<feature type="compositionally biased region" description="Gly residues" evidence="6">
    <location>
        <begin position="1803"/>
        <end position="1816"/>
    </location>
</feature>
<feature type="domain" description="THO complex subunitTHOC2 C-terminal" evidence="7">
    <location>
        <begin position="1262"/>
        <end position="1594"/>
    </location>
</feature>
<dbReference type="InterPro" id="IPR040007">
    <property type="entry name" value="Tho2"/>
</dbReference>
<dbReference type="EMBL" id="JALLBG020000073">
    <property type="protein sequence ID" value="KAL3767726.1"/>
    <property type="molecule type" value="Genomic_DNA"/>
</dbReference>
<feature type="compositionally biased region" description="Basic and acidic residues" evidence="6">
    <location>
        <begin position="1651"/>
        <end position="1669"/>
    </location>
</feature>
<evidence type="ECO:0000256" key="3">
    <source>
        <dbReference type="ARBA" id="ARBA00019596"/>
    </source>
</evidence>
<accession>A0ABD3MY27</accession>
<feature type="compositionally biased region" description="Pro residues" evidence="6">
    <location>
        <begin position="240"/>
        <end position="249"/>
    </location>
</feature>
<feature type="region of interest" description="Disordered" evidence="6">
    <location>
        <begin position="407"/>
        <end position="429"/>
    </location>
</feature>
<comment type="caution">
    <text evidence="10">The sequence shown here is derived from an EMBL/GenBank/DDBJ whole genome shotgun (WGS) entry which is preliminary data.</text>
</comment>
<reference evidence="10 11" key="1">
    <citation type="submission" date="2024-10" db="EMBL/GenBank/DDBJ databases">
        <title>Updated reference genomes for cyclostephanoid diatoms.</title>
        <authorList>
            <person name="Roberts W.R."/>
            <person name="Alverson A.J."/>
        </authorList>
    </citation>
    <scope>NUCLEOTIDE SEQUENCE [LARGE SCALE GENOMIC DNA]</scope>
    <source>
        <strain evidence="10 11">AJA232-27</strain>
    </source>
</reference>
<keyword evidence="4" id="KW-0539">Nucleus</keyword>
<dbReference type="Pfam" id="PF11732">
    <property type="entry name" value="Thoc2"/>
    <property type="match status" value="1"/>
</dbReference>
<evidence type="ECO:0000313" key="11">
    <source>
        <dbReference type="Proteomes" id="UP001530293"/>
    </source>
</evidence>
<protein>
    <recommendedName>
        <fullName evidence="3">THO complex subunit 2</fullName>
    </recommendedName>
</protein>
<feature type="compositionally biased region" description="Basic and acidic residues" evidence="6">
    <location>
        <begin position="1764"/>
        <end position="1776"/>
    </location>
</feature>
<feature type="compositionally biased region" description="Basic and acidic residues" evidence="6">
    <location>
        <begin position="1614"/>
        <end position="1644"/>
    </location>
</feature>
<comment type="subcellular location">
    <subcellularLocation>
        <location evidence="1">Nucleus</location>
    </subcellularLocation>
</comment>
<dbReference type="PANTHER" id="PTHR21597:SF0">
    <property type="entry name" value="THO COMPLEX SUBUNIT 2"/>
    <property type="match status" value="1"/>
</dbReference>
<sequence length="1816" mass="197829">MAAATPTSPTGPLPTLEECTAILSSCLPAIGDDKFCDDGIRAWRRLIQSCVAYATHSVPSSSSSSSSSSPSNEGAALEDGLKTAALRRADDSANLLADALTWYSSTLQNQHQQQQTSSSTSTTIILRPENDPVICAVAEALWLAGCLLESSTSSGGADDGGGAPSASAASSSSADNATNIPQQCLSAMVRNLATSRPVQSEQGDNTNSNNKAMLFPPPVPVTLLQTTLELPLLEAANLLPQPPPPPPTPASKRKTAAGGAKDQPPQQQQHDTPMSFVQKKLKKMNTDMYYRQHKFNLLAEESEGYAKLLAFYMSLLNDDDRGSGSVVDTATVDNGADDNHNKHYDHAKRYVRELIGVFDLDPNRVLDLALDVLEWQLNEIVIRNGPSKSSSSSTSASLSFAELNRSNAEGGATTGVTPTEDKDGKDNNDDHWWGLEHLRSAMSIQQHANRSNNSAVIAVHSLLAIIRELDGGDDYSEETGTVAATKTYRGRAVAHLLGFKYRSYRGRAVAKSAAAAAAASAGNARSATKSSDASTATTAGSSAPATTTSNISATSTTIIYPRSLYLSTAFLCAHGILDAHALLPHLVVVHASNPASSTVKAAAAASASGGGSTSSPLMQAYQSHCVETVGRLKKIGVVSLNAANSGKVDETNKEKNGDSTIPSNNIVEFIRHDPVIVLFRALLALVGDWDVAAAFLAHGTIPDFAAMVNGSGGGSHECGEIVAKMRLAMNSAVSAVCTLSEGVAMDVCSWVGNVIDGIDRAGETRSSLSLLARNASGVTLAKNSTIAEISSALLEPLSALVKSGMIRLNQSLYVRLCRLYAIKLVPSSSSSEAIPQEENSASIDSETLSVLSTFLIPSLSLFPSDTLLPNELWEVLKYLPYEQRYKLYSAWRRPGLEKGALRVMLPADIRSGNISKPLGIIESEIVTGIAARYVLKRISKENIMGHQLAKTSHNNPLVVFTDILGKIESYDNLILMMVDTFQFVTKLGLDVMGYCLLESLGGGEVDQRNRRKVGGLNTEQWLTSLETFIGAFYKKFPSVEMRGILNYITKRFKEGQASELGVLRSLIKTVGGYGFVDYDSTASLSDLQLDGRRGSRLLRRETSSFGVVDDINREASQHLRSVLQGGDLGVIILLLLSQIRSRVLYSKASDTVQEHVKVIGNIYDNCEAVMCLLLEFLSDSSDDATAKEKFAASMPSLVDLHTKYGVEKAVAWMLCRPLVRKSLFYKDDNKLANKASLDEPPAYLKPFTASEDRTLLPEAASQHLTPTMYDTFYSLAIYDISCPEERYNLDIDRLKKDCDRLIQLQKGGDAARGQMSVLAAVAAAAGGDANQIRQATAFTRTHATELERLKRNVDQLNEDFQRQQKRCQLVKANLEAQKESMIQGTDSLISSMFAPAFMTFCVYPRCFLSPEDSLFCAHFIKLLHNMKVPGFLTIELIDIIVDSVIGSLFCMTEDEAGSCSIFLNEIWKSVNCWRYDNDAFASELKDTPGSRVSTTFAEDNGFDEHASTVGITHEDYKAIYSQWHKKLGSAAIGCLKSSEYMHTRAALIVLSRIVLVFPTQPKAGDQILKALGPLQNDDEKLDIRATAKGYASQLMKARDEGMWKEENIAVTKARQEREKMKAEEKKKKLAKQHEEMKKESELISKKLGLGDSRDGWRPERRDGRDDRSRPWGMDARSRFMACVPHRWWPLLCDIQQQPLNAAAPSFTPKNGGEPRELHARPGELRRPGSEREVWERDRGRQPESRDSRRQSGDMSRGERRKRSRSPEPGEDSDHQAQKRSRGAEWAPPPPHRNNSDQQQSSGGVRGGGGGGGARRR</sequence>
<dbReference type="GO" id="GO:0005634">
    <property type="term" value="C:nucleus"/>
    <property type="evidence" value="ECO:0007669"/>
    <property type="project" value="UniProtKB-SubCell"/>
</dbReference>
<evidence type="ECO:0000256" key="2">
    <source>
        <dbReference type="ARBA" id="ARBA00007857"/>
    </source>
</evidence>
<evidence type="ECO:0000259" key="7">
    <source>
        <dbReference type="Pfam" id="PF11262"/>
    </source>
</evidence>
<dbReference type="Pfam" id="PF16134">
    <property type="entry name" value="THOC2_N"/>
    <property type="match status" value="2"/>
</dbReference>
<proteinExistence type="inferred from homology"/>
<dbReference type="InterPro" id="IPR021418">
    <property type="entry name" value="THO_THOC2_C"/>
</dbReference>
<keyword evidence="5" id="KW-0175">Coiled coil</keyword>
<evidence type="ECO:0000256" key="1">
    <source>
        <dbReference type="ARBA" id="ARBA00004123"/>
    </source>
</evidence>
<gene>
    <name evidence="10" type="ORF">ACHAWU_010350</name>
</gene>
<feature type="region of interest" description="Disordered" evidence="6">
    <location>
        <begin position="153"/>
        <end position="177"/>
    </location>
</feature>
<evidence type="ECO:0000259" key="9">
    <source>
        <dbReference type="Pfam" id="PF16134"/>
    </source>
</evidence>
<dbReference type="InterPro" id="IPR021726">
    <property type="entry name" value="THO_THOC2_N"/>
</dbReference>
<feature type="compositionally biased region" description="Basic and acidic residues" evidence="6">
    <location>
        <begin position="1712"/>
        <end position="1757"/>
    </location>
</feature>
<feature type="region of interest" description="Disordered" evidence="6">
    <location>
        <begin position="195"/>
        <end position="214"/>
    </location>
</feature>
<comment type="similarity">
    <text evidence="2">Belongs to the THOC2 family.</text>
</comment>
<dbReference type="InterPro" id="IPR032302">
    <property type="entry name" value="THOC2_N"/>
</dbReference>
<feature type="compositionally biased region" description="Low complexity" evidence="6">
    <location>
        <begin position="164"/>
        <end position="175"/>
    </location>
</feature>
<feature type="region of interest" description="Disordered" evidence="6">
    <location>
        <begin position="1614"/>
        <end position="1672"/>
    </location>
</feature>
<dbReference type="PANTHER" id="PTHR21597">
    <property type="entry name" value="THO2 PROTEIN"/>
    <property type="match status" value="1"/>
</dbReference>
<evidence type="ECO:0000256" key="4">
    <source>
        <dbReference type="ARBA" id="ARBA00023242"/>
    </source>
</evidence>
<feature type="compositionally biased region" description="Basic and acidic residues" evidence="6">
    <location>
        <begin position="419"/>
        <end position="429"/>
    </location>
</feature>
<keyword evidence="11" id="KW-1185">Reference proteome</keyword>
<dbReference type="Proteomes" id="UP001530293">
    <property type="component" value="Unassembled WGS sequence"/>
</dbReference>
<evidence type="ECO:0000313" key="10">
    <source>
        <dbReference type="EMBL" id="KAL3767726.1"/>
    </source>
</evidence>
<feature type="domain" description="THO complex subunitTHOC2 N-terminal" evidence="8">
    <location>
        <begin position="948"/>
        <end position="1025"/>
    </location>
</feature>
<evidence type="ECO:0000256" key="6">
    <source>
        <dbReference type="SAM" id="MobiDB-lite"/>
    </source>
</evidence>
<feature type="compositionally biased region" description="Low complexity" evidence="6">
    <location>
        <begin position="57"/>
        <end position="71"/>
    </location>
</feature>
<feature type="compositionally biased region" description="Polar residues" evidence="6">
    <location>
        <begin position="195"/>
        <end position="211"/>
    </location>
</feature>
<feature type="region of interest" description="Disordered" evidence="6">
    <location>
        <begin position="524"/>
        <end position="549"/>
    </location>
</feature>
<feature type="coiled-coil region" evidence="5">
    <location>
        <begin position="1339"/>
        <end position="1377"/>
    </location>
</feature>
<feature type="region of interest" description="Disordered" evidence="6">
    <location>
        <begin position="1701"/>
        <end position="1816"/>
    </location>
</feature>
<dbReference type="Pfam" id="PF11262">
    <property type="entry name" value="Tho2"/>
    <property type="match status" value="1"/>
</dbReference>
<feature type="region of interest" description="Disordered" evidence="6">
    <location>
        <begin position="237"/>
        <end position="274"/>
    </location>
</feature>
<feature type="region of interest" description="Disordered" evidence="6">
    <location>
        <begin position="57"/>
        <end position="76"/>
    </location>
</feature>
<organism evidence="10 11">
    <name type="scientific">Discostella pseudostelligera</name>
    <dbReference type="NCBI Taxonomy" id="259834"/>
    <lineage>
        <taxon>Eukaryota</taxon>
        <taxon>Sar</taxon>
        <taxon>Stramenopiles</taxon>
        <taxon>Ochrophyta</taxon>
        <taxon>Bacillariophyta</taxon>
        <taxon>Coscinodiscophyceae</taxon>
        <taxon>Thalassiosirophycidae</taxon>
        <taxon>Stephanodiscales</taxon>
        <taxon>Stephanodiscaceae</taxon>
        <taxon>Discostella</taxon>
    </lineage>
</organism>
<feature type="domain" description="THO complex subunit 2 N-terminal" evidence="9">
    <location>
        <begin position="277"/>
        <end position="374"/>
    </location>
</feature>
<feature type="domain" description="THO complex subunit 2 N-terminal" evidence="9">
    <location>
        <begin position="809"/>
        <end position="943"/>
    </location>
</feature>
<name>A0ABD3MY27_9STRA</name>
<evidence type="ECO:0000256" key="5">
    <source>
        <dbReference type="SAM" id="Coils"/>
    </source>
</evidence>
<evidence type="ECO:0000259" key="8">
    <source>
        <dbReference type="Pfam" id="PF11732"/>
    </source>
</evidence>